<dbReference type="InterPro" id="IPR006068">
    <property type="entry name" value="ATPase_P-typ_cation-transptr_C"/>
</dbReference>
<comment type="caution">
    <text evidence="10">The sequence shown here is derived from an EMBL/GenBank/DDBJ whole genome shotgun (WGS) entry which is preliminary data.</text>
</comment>
<proteinExistence type="inferred from homology"/>
<evidence type="ECO:0000256" key="5">
    <source>
        <dbReference type="ARBA" id="ARBA00022840"/>
    </source>
</evidence>
<evidence type="ECO:0000256" key="7">
    <source>
        <dbReference type="ARBA" id="ARBA00023136"/>
    </source>
</evidence>
<dbReference type="SMART" id="SM00831">
    <property type="entry name" value="Cation_ATPase_N"/>
    <property type="match status" value="1"/>
</dbReference>
<gene>
    <name evidence="10" type="ORF">DA73_0400016825</name>
</gene>
<dbReference type="InterPro" id="IPR004014">
    <property type="entry name" value="ATPase_P-typ_cation-transptr_N"/>
</dbReference>
<dbReference type="Gene3D" id="1.20.1110.10">
    <property type="entry name" value="Calcium-transporting ATPase, transmembrane domain"/>
    <property type="match status" value="1"/>
</dbReference>
<evidence type="ECO:0000256" key="2">
    <source>
        <dbReference type="ARBA" id="ARBA00005675"/>
    </source>
</evidence>
<feature type="domain" description="Cation-transporting P-type ATPase N-terminal" evidence="9">
    <location>
        <begin position="19"/>
        <end position="93"/>
    </location>
</feature>
<dbReference type="InterPro" id="IPR050510">
    <property type="entry name" value="Cation_transp_ATPase_P-type"/>
</dbReference>
<dbReference type="SUPFAM" id="SSF81665">
    <property type="entry name" value="Calcium ATPase, transmembrane domain M"/>
    <property type="match status" value="1"/>
</dbReference>
<evidence type="ECO:0000256" key="4">
    <source>
        <dbReference type="ARBA" id="ARBA00022741"/>
    </source>
</evidence>
<dbReference type="Pfam" id="PF00689">
    <property type="entry name" value="Cation_ATPase_C"/>
    <property type="match status" value="1"/>
</dbReference>
<dbReference type="Pfam" id="PF13246">
    <property type="entry name" value="Cation_ATPase"/>
    <property type="match status" value="1"/>
</dbReference>
<dbReference type="GO" id="GO:0016887">
    <property type="term" value="F:ATP hydrolysis activity"/>
    <property type="evidence" value="ECO:0007669"/>
    <property type="project" value="InterPro"/>
</dbReference>
<evidence type="ECO:0000256" key="6">
    <source>
        <dbReference type="ARBA" id="ARBA00022989"/>
    </source>
</evidence>
<dbReference type="AlphaFoldDB" id="A0A8S9T5K2"/>
<keyword evidence="4" id="KW-0547">Nucleotide-binding</keyword>
<dbReference type="InterPro" id="IPR001757">
    <property type="entry name" value="P_typ_ATPase"/>
</dbReference>
<dbReference type="PANTHER" id="PTHR43294:SF20">
    <property type="entry name" value="P-TYPE ATPASE"/>
    <property type="match status" value="1"/>
</dbReference>
<dbReference type="SUPFAM" id="SSF81660">
    <property type="entry name" value="Metal cation-transporting ATPase, ATP-binding domain N"/>
    <property type="match status" value="1"/>
</dbReference>
<dbReference type="RefSeq" id="WP_082051717.1">
    <property type="nucleotide sequence ID" value="NZ_JHEG04000001.1"/>
</dbReference>
<dbReference type="InterPro" id="IPR023299">
    <property type="entry name" value="ATPase_P-typ_cyto_dom_N"/>
</dbReference>
<dbReference type="PRINTS" id="PR00120">
    <property type="entry name" value="HATPASE"/>
</dbReference>
<sequence>MAISLDKSVINTYQSSRTQWHHVHFREVAFLLDTNIETGLASAEVERRQTEVGLNEFTNKQGKSIWLRLKMQFSQPNLYILVLLGAIEAILGFRTYAIAFWGMAILNAVILDLQESSAERSIAAVVEAVAKKANVIRDGKKVRIPAQELIPGDLVLLNAGDLVPADLRLASTHNLQINEFSLTGELEPVQKSTISLNENTPLAKCCNMAYAGSFVISGQGKGIVVATGNSTELGKVSRCVKQQTRLSTPFMWKFNYYSQILLYMVLVLASLTFVLGLGQGRSWSEMFEVVVALVVSAIPQGLSAVLTITLAIGVARMARRHVLICKLPVVEKLSGTTVICSDTETLTENQMTVQLIWAGEQRYVVDGLGYSSNGTIWETGNRQPVHFGGRFLNFGLGKTSESGNDLNFKQHNPKINIALRECLMAGLLCNNSHLEPKQNQWVVVGDRTEGALIIVARKAGLSQSSLTEVMPKLDVIPFESNFQSMATLHGTKINDKRKNISSFISDSSEKRIYVKGSVEVILNRCRQMLDSDGNLIPFNRVSVELEVETLAKQGLRVLGFAKKLMGDNCNSLAREHLESDLIFIGLQGIFDPLRKEVFTAVRSFHSAGIQVKMITKDHIVTAVAIAKKLGLQNKNQLLAFEGQQLARMNARELAQAARAGVVFARVTPVQKLRLVEALQSEGEIVAIAGDKVNDAASLRQANIGIAMGDAGTDLAKETADVLLGDDNFASIEAAIEEGRTIYQNLRRAIAFILPMNGGELIAVLLSALMLREIALLPLQILWLNIVNSTALAIPLAFEPKSRQMMFPDARRCHKPLQSQQIFWQILIVSAFNGILLFGMYEWIFQKTGQVALARTIAIQMFMASRIIHLLSISNLGSTITAKLKSQAISIQNSPAIVIGIFCTLVLQVLFSQWSFMNALFGSVPLNLNQ</sequence>
<dbReference type="GO" id="GO:0005886">
    <property type="term" value="C:plasma membrane"/>
    <property type="evidence" value="ECO:0007669"/>
    <property type="project" value="TreeGrafter"/>
</dbReference>
<dbReference type="Pfam" id="PF00122">
    <property type="entry name" value="E1-E2_ATPase"/>
    <property type="match status" value="1"/>
</dbReference>
<feature type="transmembrane region" description="Helical" evidence="8">
    <location>
        <begin position="895"/>
        <end position="915"/>
    </location>
</feature>
<dbReference type="EMBL" id="JHEG04000001">
    <property type="protein sequence ID" value="KAF3886964.1"/>
    <property type="molecule type" value="Genomic_DNA"/>
</dbReference>
<reference evidence="10" key="1">
    <citation type="journal article" date="2015" name="Genome Announc.">
        <title>Draft Genome Sequence of Tolypothrix boutellei Strain VB521301.</title>
        <authorList>
            <person name="Chandrababunaidu M.M."/>
            <person name="Singh D."/>
            <person name="Sen D."/>
            <person name="Bhan S."/>
            <person name="Das S."/>
            <person name="Gupta A."/>
            <person name="Adhikary S.P."/>
            <person name="Tripathy S."/>
        </authorList>
    </citation>
    <scope>NUCLEOTIDE SEQUENCE</scope>
    <source>
        <strain evidence="10">VB521301</strain>
    </source>
</reference>
<keyword evidence="3 8" id="KW-0812">Transmembrane</keyword>
<evidence type="ECO:0000259" key="9">
    <source>
        <dbReference type="SMART" id="SM00831"/>
    </source>
</evidence>
<dbReference type="InterPro" id="IPR023298">
    <property type="entry name" value="ATPase_P-typ_TM_dom_sf"/>
</dbReference>
<dbReference type="GO" id="GO:1902600">
    <property type="term" value="P:proton transmembrane transport"/>
    <property type="evidence" value="ECO:0007669"/>
    <property type="project" value="TreeGrafter"/>
</dbReference>
<dbReference type="GO" id="GO:0006883">
    <property type="term" value="P:intracellular sodium ion homeostasis"/>
    <property type="evidence" value="ECO:0007669"/>
    <property type="project" value="TreeGrafter"/>
</dbReference>
<feature type="transmembrane region" description="Helical" evidence="8">
    <location>
        <begin position="856"/>
        <end position="875"/>
    </location>
</feature>
<dbReference type="InterPro" id="IPR059000">
    <property type="entry name" value="ATPase_P-type_domA"/>
</dbReference>
<evidence type="ECO:0000313" key="10">
    <source>
        <dbReference type="EMBL" id="KAF3886964.1"/>
    </source>
</evidence>
<evidence type="ECO:0000313" key="11">
    <source>
        <dbReference type="Proteomes" id="UP000029738"/>
    </source>
</evidence>
<dbReference type="Gene3D" id="3.40.1110.10">
    <property type="entry name" value="Calcium-transporting ATPase, cytoplasmic domain N"/>
    <property type="match status" value="1"/>
</dbReference>
<dbReference type="Proteomes" id="UP000029738">
    <property type="component" value="Unassembled WGS sequence"/>
</dbReference>
<feature type="transmembrane region" description="Helical" evidence="8">
    <location>
        <begin position="776"/>
        <end position="797"/>
    </location>
</feature>
<protein>
    <submittedName>
        <fullName evidence="10">HAD-IC family P-type ATPase</fullName>
    </submittedName>
</protein>
<keyword evidence="7 8" id="KW-0472">Membrane</keyword>
<feature type="transmembrane region" description="Helical" evidence="8">
    <location>
        <begin position="821"/>
        <end position="844"/>
    </location>
</feature>
<organism evidence="10 11">
    <name type="scientific">Tolypothrix bouteillei VB521301</name>
    <dbReference type="NCBI Taxonomy" id="1479485"/>
    <lineage>
        <taxon>Bacteria</taxon>
        <taxon>Bacillati</taxon>
        <taxon>Cyanobacteriota</taxon>
        <taxon>Cyanophyceae</taxon>
        <taxon>Nostocales</taxon>
        <taxon>Tolypothrichaceae</taxon>
        <taxon>Tolypothrix</taxon>
    </lineage>
</organism>
<name>A0A8S9T5K2_9CYAN</name>
<dbReference type="InterPro" id="IPR023214">
    <property type="entry name" value="HAD_sf"/>
</dbReference>
<dbReference type="SUPFAM" id="SSF56784">
    <property type="entry name" value="HAD-like"/>
    <property type="match status" value="1"/>
</dbReference>
<dbReference type="Gene3D" id="3.40.50.1000">
    <property type="entry name" value="HAD superfamily/HAD-like"/>
    <property type="match status" value="1"/>
</dbReference>
<evidence type="ECO:0000256" key="1">
    <source>
        <dbReference type="ARBA" id="ARBA00004141"/>
    </source>
</evidence>
<dbReference type="Gene3D" id="2.70.150.10">
    <property type="entry name" value="Calcium-transporting ATPase, cytoplasmic transduction domain A"/>
    <property type="match status" value="1"/>
</dbReference>
<dbReference type="PANTHER" id="PTHR43294">
    <property type="entry name" value="SODIUM/POTASSIUM-TRANSPORTING ATPASE SUBUNIT ALPHA"/>
    <property type="match status" value="1"/>
</dbReference>
<keyword evidence="5" id="KW-0067">ATP-binding</keyword>
<dbReference type="GO" id="GO:0005524">
    <property type="term" value="F:ATP binding"/>
    <property type="evidence" value="ECO:0007669"/>
    <property type="project" value="UniProtKB-KW"/>
</dbReference>
<dbReference type="GO" id="GO:0005391">
    <property type="term" value="F:P-type sodium:potassium-exchanging transporter activity"/>
    <property type="evidence" value="ECO:0007669"/>
    <property type="project" value="TreeGrafter"/>
</dbReference>
<dbReference type="SUPFAM" id="SSF81653">
    <property type="entry name" value="Calcium ATPase, transduction domain A"/>
    <property type="match status" value="1"/>
</dbReference>
<dbReference type="GO" id="GO:1990573">
    <property type="term" value="P:potassium ion import across plasma membrane"/>
    <property type="evidence" value="ECO:0007669"/>
    <property type="project" value="TreeGrafter"/>
</dbReference>
<feature type="transmembrane region" description="Helical" evidence="8">
    <location>
        <begin position="290"/>
        <end position="314"/>
    </location>
</feature>
<comment type="subcellular location">
    <subcellularLocation>
        <location evidence="1">Membrane</location>
        <topology evidence="1">Multi-pass membrane protein</topology>
    </subcellularLocation>
</comment>
<dbReference type="GO" id="GO:0030007">
    <property type="term" value="P:intracellular potassium ion homeostasis"/>
    <property type="evidence" value="ECO:0007669"/>
    <property type="project" value="TreeGrafter"/>
</dbReference>
<dbReference type="InterPro" id="IPR008250">
    <property type="entry name" value="ATPase_P-typ_transduc_dom_A_sf"/>
</dbReference>
<reference evidence="10" key="2">
    <citation type="submission" date="2019-11" db="EMBL/GenBank/DDBJ databases">
        <title>Improved Assembly of Tolypothrix boutellei genome.</title>
        <authorList>
            <person name="Sarangi A.N."/>
            <person name="Mukherjee M."/>
            <person name="Ghosh S."/>
            <person name="Singh D."/>
            <person name="Das A."/>
            <person name="Kant S."/>
            <person name="Prusty A."/>
            <person name="Tripathy S."/>
        </authorList>
    </citation>
    <scope>NUCLEOTIDE SEQUENCE</scope>
    <source>
        <strain evidence="10">VB521301</strain>
    </source>
</reference>
<dbReference type="InterPro" id="IPR036412">
    <property type="entry name" value="HAD-like_sf"/>
</dbReference>
<dbReference type="PRINTS" id="PR00119">
    <property type="entry name" value="CATATPASE"/>
</dbReference>
<keyword evidence="6 8" id="KW-1133">Transmembrane helix</keyword>
<dbReference type="OrthoDB" id="499166at2"/>
<evidence type="ECO:0000256" key="3">
    <source>
        <dbReference type="ARBA" id="ARBA00022692"/>
    </source>
</evidence>
<feature type="transmembrane region" description="Helical" evidence="8">
    <location>
        <begin position="78"/>
        <end position="111"/>
    </location>
</feature>
<dbReference type="Pfam" id="PF00690">
    <property type="entry name" value="Cation_ATPase_N"/>
    <property type="match status" value="1"/>
</dbReference>
<accession>A0A8S9T5K2</accession>
<comment type="similarity">
    <text evidence="2">Belongs to the cation transport ATPase (P-type) (TC 3.A.3) family. Type IIA subfamily.</text>
</comment>
<feature type="transmembrane region" description="Helical" evidence="8">
    <location>
        <begin position="260"/>
        <end position="278"/>
    </location>
</feature>
<dbReference type="NCBIfam" id="TIGR01494">
    <property type="entry name" value="ATPase_P-type"/>
    <property type="match status" value="1"/>
</dbReference>
<dbReference type="GO" id="GO:0036376">
    <property type="term" value="P:sodium ion export across plasma membrane"/>
    <property type="evidence" value="ECO:0007669"/>
    <property type="project" value="TreeGrafter"/>
</dbReference>
<evidence type="ECO:0000256" key="8">
    <source>
        <dbReference type="SAM" id="Phobius"/>
    </source>
</evidence>
<keyword evidence="11" id="KW-1185">Reference proteome</keyword>
<feature type="transmembrane region" description="Helical" evidence="8">
    <location>
        <begin position="748"/>
        <end position="770"/>
    </location>
</feature>